<dbReference type="EMBL" id="JBHMCF010000037">
    <property type="protein sequence ID" value="MFB9474118.1"/>
    <property type="molecule type" value="Genomic_DNA"/>
</dbReference>
<dbReference type="Gene3D" id="3.40.50.1240">
    <property type="entry name" value="Phosphoglycerate mutase-like"/>
    <property type="match status" value="1"/>
</dbReference>
<name>A0ABV5NUW0_9ACTN</name>
<dbReference type="PANTHER" id="PTHR48100:SF1">
    <property type="entry name" value="HISTIDINE PHOSPHATASE FAMILY PROTEIN-RELATED"/>
    <property type="match status" value="1"/>
</dbReference>
<proteinExistence type="predicted"/>
<dbReference type="InterPro" id="IPR029033">
    <property type="entry name" value="His_PPase_superfam"/>
</dbReference>
<evidence type="ECO:0000313" key="2">
    <source>
        <dbReference type="Proteomes" id="UP001589568"/>
    </source>
</evidence>
<dbReference type="SUPFAM" id="SSF53254">
    <property type="entry name" value="Phosphoglycerate mutase-like"/>
    <property type="match status" value="1"/>
</dbReference>
<gene>
    <name evidence="1" type="ORF">ACFFR3_31870</name>
</gene>
<dbReference type="InterPro" id="IPR013078">
    <property type="entry name" value="His_Pase_superF_clade-1"/>
</dbReference>
<dbReference type="InterPro" id="IPR050275">
    <property type="entry name" value="PGM_Phosphatase"/>
</dbReference>
<reference evidence="1 2" key="1">
    <citation type="submission" date="2024-09" db="EMBL/GenBank/DDBJ databases">
        <authorList>
            <person name="Sun Q."/>
            <person name="Mori K."/>
        </authorList>
    </citation>
    <scope>NUCLEOTIDE SEQUENCE [LARGE SCALE GENOMIC DNA]</scope>
    <source>
        <strain evidence="1 2">JCM 3324</strain>
    </source>
</reference>
<dbReference type="Pfam" id="PF00300">
    <property type="entry name" value="His_Phos_1"/>
    <property type="match status" value="1"/>
</dbReference>
<dbReference type="CDD" id="cd07067">
    <property type="entry name" value="HP_PGM_like"/>
    <property type="match status" value="1"/>
</dbReference>
<dbReference type="Proteomes" id="UP001589568">
    <property type="component" value="Unassembled WGS sequence"/>
</dbReference>
<keyword evidence="2" id="KW-1185">Reference proteome</keyword>
<sequence>MRTLYVVTHPEATHHVEKVVGGWHDSRLTPAGLDAAASIAEALRARIPDDAEVELFSSDLLRTRQTADEIAGLFGVRAVLDPRLREKSYGEAGGRPQEWLDQRFIPPPAAGERLRHDEGVAGAETKAMLAQRVYAAMDEIVQRSCEHQVVVTHGGSLTFVVTSWIRMPIEAAGYAAFPVASGSITTLREDDRYHNRAVVSLGDIRHLARKRRFLVLHDYGMGAMWWWMRARSAREIVETFAEVEVAHDAQAPDGNVPEVDIDSPALPGRLDELRAKRDAQRARPGFGAFAGRDVVYLRRRWDGEDGVPAANYLMEVGSDGRRLRQVEQRDDGAAFRSDQDDWAFNPPVVDLFDPELVEMEIRREDFEAAWARAKSCDDSSLS</sequence>
<protein>
    <submittedName>
        <fullName evidence="1">Histidine phosphatase family protein</fullName>
    </submittedName>
</protein>
<dbReference type="SMART" id="SM00855">
    <property type="entry name" value="PGAM"/>
    <property type="match status" value="1"/>
</dbReference>
<comment type="caution">
    <text evidence="1">The sequence shown here is derived from an EMBL/GenBank/DDBJ whole genome shotgun (WGS) entry which is preliminary data.</text>
</comment>
<dbReference type="PANTHER" id="PTHR48100">
    <property type="entry name" value="BROAD-SPECIFICITY PHOSPHATASE YOR283W-RELATED"/>
    <property type="match status" value="1"/>
</dbReference>
<organism evidence="1 2">
    <name type="scientific">Nonomuraea salmonea</name>
    <dbReference type="NCBI Taxonomy" id="46181"/>
    <lineage>
        <taxon>Bacteria</taxon>
        <taxon>Bacillati</taxon>
        <taxon>Actinomycetota</taxon>
        <taxon>Actinomycetes</taxon>
        <taxon>Streptosporangiales</taxon>
        <taxon>Streptosporangiaceae</taxon>
        <taxon>Nonomuraea</taxon>
    </lineage>
</organism>
<dbReference type="RefSeq" id="WP_345408916.1">
    <property type="nucleotide sequence ID" value="NZ_BAAAXS010000001.1"/>
</dbReference>
<evidence type="ECO:0000313" key="1">
    <source>
        <dbReference type="EMBL" id="MFB9474118.1"/>
    </source>
</evidence>
<accession>A0ABV5NUW0</accession>